<comment type="caution">
    <text evidence="2">The sequence shown here is derived from an EMBL/GenBank/DDBJ whole genome shotgun (WGS) entry which is preliminary data.</text>
</comment>
<sequence>MNQLFKGCRQGNLGSTRSTTQHLTTISPNHAPSSCFHTTNTLERLIGSRYKRGVRTKRDDILPMARRFTYYFRPLPDSKWYFLKDFYQEDVVKQIEEANAEYAKRFEGVENISQVEGFTPLNLAAQAVDSEAMEDFKELELAEKKKKEDRKREKALAKAAAESGEKVKGKSGKKVPSKSKKLQGQKK</sequence>
<organism evidence="2 3">
    <name type="scientific">Planoprotostelium fungivorum</name>
    <dbReference type="NCBI Taxonomy" id="1890364"/>
    <lineage>
        <taxon>Eukaryota</taxon>
        <taxon>Amoebozoa</taxon>
        <taxon>Evosea</taxon>
        <taxon>Variosea</taxon>
        <taxon>Cavosteliida</taxon>
        <taxon>Cavosteliaceae</taxon>
        <taxon>Planoprotostelium</taxon>
    </lineage>
</organism>
<dbReference type="InParanoid" id="A0A2P6MTP3"/>
<feature type="region of interest" description="Disordered" evidence="1">
    <location>
        <begin position="1"/>
        <end position="20"/>
    </location>
</feature>
<gene>
    <name evidence="2" type="ORF">PROFUN_03909</name>
</gene>
<evidence type="ECO:0000313" key="2">
    <source>
        <dbReference type="EMBL" id="PRP75073.1"/>
    </source>
</evidence>
<feature type="region of interest" description="Disordered" evidence="1">
    <location>
        <begin position="143"/>
        <end position="187"/>
    </location>
</feature>
<name>A0A2P6MTP3_9EUKA</name>
<feature type="compositionally biased region" description="Basic residues" evidence="1">
    <location>
        <begin position="169"/>
        <end position="187"/>
    </location>
</feature>
<keyword evidence="3" id="KW-1185">Reference proteome</keyword>
<accession>A0A2P6MTP3</accession>
<dbReference type="Proteomes" id="UP000241769">
    <property type="component" value="Unassembled WGS sequence"/>
</dbReference>
<reference evidence="2 3" key="1">
    <citation type="journal article" date="2018" name="Genome Biol. Evol.">
        <title>Multiple Roots of Fruiting Body Formation in Amoebozoa.</title>
        <authorList>
            <person name="Hillmann F."/>
            <person name="Forbes G."/>
            <person name="Novohradska S."/>
            <person name="Ferling I."/>
            <person name="Riege K."/>
            <person name="Groth M."/>
            <person name="Westermann M."/>
            <person name="Marz M."/>
            <person name="Spaller T."/>
            <person name="Winckler T."/>
            <person name="Schaap P."/>
            <person name="Glockner G."/>
        </authorList>
    </citation>
    <scope>NUCLEOTIDE SEQUENCE [LARGE SCALE GENOMIC DNA]</scope>
    <source>
        <strain evidence="2 3">Jena</strain>
    </source>
</reference>
<proteinExistence type="predicted"/>
<protein>
    <submittedName>
        <fullName evidence="2">Uncharacterized protein</fullName>
    </submittedName>
</protein>
<dbReference type="AlphaFoldDB" id="A0A2P6MTP3"/>
<dbReference type="EMBL" id="MDYQ01000419">
    <property type="protein sequence ID" value="PRP75073.1"/>
    <property type="molecule type" value="Genomic_DNA"/>
</dbReference>
<evidence type="ECO:0000313" key="3">
    <source>
        <dbReference type="Proteomes" id="UP000241769"/>
    </source>
</evidence>
<evidence type="ECO:0000256" key="1">
    <source>
        <dbReference type="SAM" id="MobiDB-lite"/>
    </source>
</evidence>
<feature type="compositionally biased region" description="Basic and acidic residues" evidence="1">
    <location>
        <begin position="143"/>
        <end position="156"/>
    </location>
</feature>